<evidence type="ECO:0000313" key="1">
    <source>
        <dbReference type="EMBL" id="KAJ9655902.1"/>
    </source>
</evidence>
<dbReference type="Proteomes" id="UP001172386">
    <property type="component" value="Unassembled WGS sequence"/>
</dbReference>
<accession>A0ACC3A5Z2</accession>
<gene>
    <name evidence="1" type="ORF">H2198_005343</name>
</gene>
<proteinExistence type="predicted"/>
<comment type="caution">
    <text evidence="1">The sequence shown here is derived from an EMBL/GenBank/DDBJ whole genome shotgun (WGS) entry which is preliminary data.</text>
</comment>
<protein>
    <submittedName>
        <fullName evidence="1">Uncharacterized protein</fullName>
    </submittedName>
</protein>
<keyword evidence="2" id="KW-1185">Reference proteome</keyword>
<organism evidence="1 2">
    <name type="scientific">Neophaeococcomyces mojaviensis</name>
    <dbReference type="NCBI Taxonomy" id="3383035"/>
    <lineage>
        <taxon>Eukaryota</taxon>
        <taxon>Fungi</taxon>
        <taxon>Dikarya</taxon>
        <taxon>Ascomycota</taxon>
        <taxon>Pezizomycotina</taxon>
        <taxon>Eurotiomycetes</taxon>
        <taxon>Chaetothyriomycetidae</taxon>
        <taxon>Chaetothyriales</taxon>
        <taxon>Chaetothyriales incertae sedis</taxon>
        <taxon>Neophaeococcomyces</taxon>
    </lineage>
</organism>
<sequence>MPGTSAASVITNLNMTEVLAFTGNIADNIESSSYPEELGITTASEPSGNTSSKREQAEGIWIEVSRPLSENNPPILKHRNPTDSFDSRENGNAHWHGLAMVKAPSTTTSQIYRRPRAQSTQSARASPGKGR</sequence>
<name>A0ACC3A5Z2_9EURO</name>
<dbReference type="EMBL" id="JAPDRQ010000087">
    <property type="protein sequence ID" value="KAJ9655902.1"/>
    <property type="molecule type" value="Genomic_DNA"/>
</dbReference>
<reference evidence="1" key="1">
    <citation type="submission" date="2022-10" db="EMBL/GenBank/DDBJ databases">
        <title>Culturing micro-colonial fungi from biological soil crusts in the Mojave desert and describing Neophaeococcomyces mojavensis, and introducing the new genera and species Taxawa tesnikishii.</title>
        <authorList>
            <person name="Kurbessoian T."/>
            <person name="Stajich J.E."/>
        </authorList>
    </citation>
    <scope>NUCLEOTIDE SEQUENCE</scope>
    <source>
        <strain evidence="1">JES_112</strain>
    </source>
</reference>
<evidence type="ECO:0000313" key="2">
    <source>
        <dbReference type="Proteomes" id="UP001172386"/>
    </source>
</evidence>